<accession>A0A151JZM0</accession>
<dbReference type="EMBL" id="KQ981377">
    <property type="protein sequence ID" value="KYN42380.1"/>
    <property type="molecule type" value="Genomic_DNA"/>
</dbReference>
<evidence type="ECO:0000313" key="1">
    <source>
        <dbReference type="EMBL" id="KYN42380.1"/>
    </source>
</evidence>
<protein>
    <submittedName>
        <fullName evidence="1">Uncharacterized protein</fullName>
    </submittedName>
</protein>
<evidence type="ECO:0000313" key="2">
    <source>
        <dbReference type="Proteomes" id="UP000078541"/>
    </source>
</evidence>
<gene>
    <name evidence="1" type="ORF">ALC56_03194</name>
</gene>
<proteinExistence type="predicted"/>
<name>A0A151JZM0_9HYME</name>
<keyword evidence="2" id="KW-1185">Reference proteome</keyword>
<organism evidence="1 2">
    <name type="scientific">Trachymyrmex septentrionalis</name>
    <dbReference type="NCBI Taxonomy" id="34720"/>
    <lineage>
        <taxon>Eukaryota</taxon>
        <taxon>Metazoa</taxon>
        <taxon>Ecdysozoa</taxon>
        <taxon>Arthropoda</taxon>
        <taxon>Hexapoda</taxon>
        <taxon>Insecta</taxon>
        <taxon>Pterygota</taxon>
        <taxon>Neoptera</taxon>
        <taxon>Endopterygota</taxon>
        <taxon>Hymenoptera</taxon>
        <taxon>Apocrita</taxon>
        <taxon>Aculeata</taxon>
        <taxon>Formicoidea</taxon>
        <taxon>Formicidae</taxon>
        <taxon>Myrmicinae</taxon>
        <taxon>Trachymyrmex</taxon>
    </lineage>
</organism>
<sequence length="75" mass="8664">MRVGIASFIAACIFNEGLQAKNFARMHDEQRLVRQRCRSLSSSKEARLARKMELTIQNEFYEETEGLSDEPRIAD</sequence>
<dbReference type="Proteomes" id="UP000078541">
    <property type="component" value="Unassembled WGS sequence"/>
</dbReference>
<dbReference type="AlphaFoldDB" id="A0A151JZM0"/>
<reference evidence="1 2" key="1">
    <citation type="submission" date="2016-03" db="EMBL/GenBank/DDBJ databases">
        <title>Trachymyrmex septentrionalis WGS genome.</title>
        <authorList>
            <person name="Nygaard S."/>
            <person name="Hu H."/>
            <person name="Boomsma J."/>
            <person name="Zhang G."/>
        </authorList>
    </citation>
    <scope>NUCLEOTIDE SEQUENCE [LARGE SCALE GENOMIC DNA]</scope>
    <source>
        <strain evidence="1">Tsep2-gDNA-1</strain>
        <tissue evidence="1">Whole body</tissue>
    </source>
</reference>